<proteinExistence type="predicted"/>
<dbReference type="Proteomes" id="UP000499080">
    <property type="component" value="Unassembled WGS sequence"/>
</dbReference>
<dbReference type="PROSITE" id="PS51257">
    <property type="entry name" value="PROKAR_LIPOPROTEIN"/>
    <property type="match status" value="1"/>
</dbReference>
<comment type="caution">
    <text evidence="1">The sequence shown here is derived from an EMBL/GenBank/DDBJ whole genome shotgun (WGS) entry which is preliminary data.</text>
</comment>
<accession>A0A4Y2JIZ3</accession>
<evidence type="ECO:0000313" key="2">
    <source>
        <dbReference type="Proteomes" id="UP000499080"/>
    </source>
</evidence>
<sequence length="122" mass="13347">MKTSDPAPHSPNFSSISTLGCLTHDYKFHVHLADIQNGPAVPGHEAETETLPSCHRSQHFRIVRSVYTCEPNCSRIAPEPFEEIVFMTKQGKGANPPRPINHRLSVASGGGAFFGIRLGLQI</sequence>
<gene>
    <name evidence="1" type="ORF">AVEN_269811_1</name>
</gene>
<organism evidence="1 2">
    <name type="scientific">Araneus ventricosus</name>
    <name type="common">Orbweaver spider</name>
    <name type="synonym">Epeira ventricosa</name>
    <dbReference type="NCBI Taxonomy" id="182803"/>
    <lineage>
        <taxon>Eukaryota</taxon>
        <taxon>Metazoa</taxon>
        <taxon>Ecdysozoa</taxon>
        <taxon>Arthropoda</taxon>
        <taxon>Chelicerata</taxon>
        <taxon>Arachnida</taxon>
        <taxon>Araneae</taxon>
        <taxon>Araneomorphae</taxon>
        <taxon>Entelegynae</taxon>
        <taxon>Araneoidea</taxon>
        <taxon>Araneidae</taxon>
        <taxon>Araneus</taxon>
    </lineage>
</organism>
<keyword evidence="2" id="KW-1185">Reference proteome</keyword>
<protein>
    <submittedName>
        <fullName evidence="1">Uncharacterized protein</fullName>
    </submittedName>
</protein>
<reference evidence="1 2" key="1">
    <citation type="journal article" date="2019" name="Sci. Rep.">
        <title>Orb-weaving spider Araneus ventricosus genome elucidates the spidroin gene catalogue.</title>
        <authorList>
            <person name="Kono N."/>
            <person name="Nakamura H."/>
            <person name="Ohtoshi R."/>
            <person name="Moran D.A.P."/>
            <person name="Shinohara A."/>
            <person name="Yoshida Y."/>
            <person name="Fujiwara M."/>
            <person name="Mori M."/>
            <person name="Tomita M."/>
            <person name="Arakawa K."/>
        </authorList>
    </citation>
    <scope>NUCLEOTIDE SEQUENCE [LARGE SCALE GENOMIC DNA]</scope>
</reference>
<dbReference type="EMBL" id="BGPR01003536">
    <property type="protein sequence ID" value="GBM89409.1"/>
    <property type="molecule type" value="Genomic_DNA"/>
</dbReference>
<dbReference type="AlphaFoldDB" id="A0A4Y2JIZ3"/>
<name>A0A4Y2JIZ3_ARAVE</name>
<evidence type="ECO:0000313" key="1">
    <source>
        <dbReference type="EMBL" id="GBM89409.1"/>
    </source>
</evidence>